<dbReference type="InParanoid" id="A0A5C3PTG7"/>
<feature type="compositionally biased region" description="Acidic residues" evidence="1">
    <location>
        <begin position="1249"/>
        <end position="1268"/>
    </location>
</feature>
<gene>
    <name evidence="2" type="ORF">K466DRAFT_538625</name>
</gene>
<evidence type="ECO:0000313" key="3">
    <source>
        <dbReference type="Proteomes" id="UP000308197"/>
    </source>
</evidence>
<proteinExistence type="predicted"/>
<feature type="compositionally biased region" description="Basic residues" evidence="1">
    <location>
        <begin position="1406"/>
        <end position="1415"/>
    </location>
</feature>
<evidence type="ECO:0000256" key="1">
    <source>
        <dbReference type="SAM" id="MobiDB-lite"/>
    </source>
</evidence>
<feature type="compositionally biased region" description="Acidic residues" evidence="1">
    <location>
        <begin position="1288"/>
        <end position="1298"/>
    </location>
</feature>
<reference evidence="2 3" key="1">
    <citation type="journal article" date="2019" name="Nat. Ecol. Evol.">
        <title>Megaphylogeny resolves global patterns of mushroom evolution.</title>
        <authorList>
            <person name="Varga T."/>
            <person name="Krizsan K."/>
            <person name="Foldi C."/>
            <person name="Dima B."/>
            <person name="Sanchez-Garcia M."/>
            <person name="Sanchez-Ramirez S."/>
            <person name="Szollosi G.J."/>
            <person name="Szarkandi J.G."/>
            <person name="Papp V."/>
            <person name="Albert L."/>
            <person name="Andreopoulos W."/>
            <person name="Angelini C."/>
            <person name="Antonin V."/>
            <person name="Barry K.W."/>
            <person name="Bougher N.L."/>
            <person name="Buchanan P."/>
            <person name="Buyck B."/>
            <person name="Bense V."/>
            <person name="Catcheside P."/>
            <person name="Chovatia M."/>
            <person name="Cooper J."/>
            <person name="Damon W."/>
            <person name="Desjardin D."/>
            <person name="Finy P."/>
            <person name="Geml J."/>
            <person name="Haridas S."/>
            <person name="Hughes K."/>
            <person name="Justo A."/>
            <person name="Karasinski D."/>
            <person name="Kautmanova I."/>
            <person name="Kiss B."/>
            <person name="Kocsube S."/>
            <person name="Kotiranta H."/>
            <person name="LaButti K.M."/>
            <person name="Lechner B.E."/>
            <person name="Liimatainen K."/>
            <person name="Lipzen A."/>
            <person name="Lukacs Z."/>
            <person name="Mihaltcheva S."/>
            <person name="Morgado L.N."/>
            <person name="Niskanen T."/>
            <person name="Noordeloos M.E."/>
            <person name="Ohm R.A."/>
            <person name="Ortiz-Santana B."/>
            <person name="Ovrebo C."/>
            <person name="Racz N."/>
            <person name="Riley R."/>
            <person name="Savchenko A."/>
            <person name="Shiryaev A."/>
            <person name="Soop K."/>
            <person name="Spirin V."/>
            <person name="Szebenyi C."/>
            <person name="Tomsovsky M."/>
            <person name="Tulloss R.E."/>
            <person name="Uehling J."/>
            <person name="Grigoriev I.V."/>
            <person name="Vagvolgyi C."/>
            <person name="Papp T."/>
            <person name="Martin F.M."/>
            <person name="Miettinen O."/>
            <person name="Hibbett D.S."/>
            <person name="Nagy L.G."/>
        </authorList>
    </citation>
    <scope>NUCLEOTIDE SEQUENCE [LARGE SCALE GENOMIC DNA]</scope>
    <source>
        <strain evidence="2 3">HHB13444</strain>
    </source>
</reference>
<feature type="region of interest" description="Disordered" evidence="1">
    <location>
        <begin position="1038"/>
        <end position="1332"/>
    </location>
</feature>
<dbReference type="Proteomes" id="UP000308197">
    <property type="component" value="Unassembled WGS sequence"/>
</dbReference>
<dbReference type="InterPro" id="IPR016024">
    <property type="entry name" value="ARM-type_fold"/>
</dbReference>
<feature type="compositionally biased region" description="Basic and acidic residues" evidence="1">
    <location>
        <begin position="1113"/>
        <end position="1125"/>
    </location>
</feature>
<feature type="compositionally biased region" description="Low complexity" evidence="1">
    <location>
        <begin position="1220"/>
        <end position="1232"/>
    </location>
</feature>
<feature type="compositionally biased region" description="Polar residues" evidence="1">
    <location>
        <begin position="1133"/>
        <end position="1152"/>
    </location>
</feature>
<dbReference type="EMBL" id="ML210987">
    <property type="protein sequence ID" value="TFK93094.1"/>
    <property type="molecule type" value="Genomic_DNA"/>
</dbReference>
<accession>A0A5C3PTG7</accession>
<sequence>MTERRQDNSPMTPAPVTYFRSPLLTLVASIEHNDVPVPDILDAYSILTLRMQSLATSLELNASNLPALGYIAQSSEPLARRLQHDIRRALDDPFTLSPATSPMIAHGSMAPLPTDLQRDAVHAARDASLMTQYALCIVATVFRFPRLGSLFSDTALRRLLDDVLVVARSYDLPCIDSEKVCAMAISAFSVLQLPPAVLEHSREALVGWVKELAECMSPSTDSSKVIHHLFSTYPTVLVPSMGQVLPAILAGIVSTNMRDRVDATVALSGCALAFLSAGTCAKVLSGDIAKQVRHLLMRPLPGAGATADSKTNTLLSHLIDRATMEDTTESQNVGFRWAVTVVCSLICLTGHRVFSGTRACGLVLHTATRVYRRKPKGWPELLACLWRCLVWAFSQLPFDGTGTSVDDPRSGPLMIVSQEVRFGAGHCLIASLLYHPPGHPRSAEASSVDVKRAVSVLNDMVASHDDRAHRDGVWVLTKMVGSIGSGDLPQDTSGAPAWVPDDLIVKTMFARQMATVDAASFASAIRKVTSNPPEVRPLEEAEMQRVWDELRDAWVVCVRRELQSNSFNFLSDELITIWQALLLVRTHLTQERGHLTATEEFTDNAVATIGEFLDWSLQESTTLSPLTAPTAQTRALSLCMQLWAVIRNVFSEAWLSQAANTLLTRVLQRTFDTSSEDVQTAWSCLCAALISASSPSLVARLVTDDEEHRTLDLRRELWNLAAKSWSSMEPQPSGEDSVEFLCIPVGVWSLSEQEMTTWDDILDHAIAQASRPAGSAATAFHSLTQRVLGGAGSNSLTRVSWFIVRLLSRWQAASEFAPTLLASVADFLVELYPDSDYDEKLDTTENLDTALPVIQHIWKIIQECPSTHILSLLSPLADGLAVWIGDEHEYVPVQVYNNIIVSLYCDALIALRHIPIHSDTLYALARFLSSTFGRIVSPGNGPVAFHEFWKEVQPSLKHLDGGYPEELKTALCACHEAFGMSLPSGVSIETESQTDSQAARNTLLSSPGFFGTPPKHVEISVAGVDTLTRSSQPFIRSHALSTGSSSPSRQPHASRLPTASKSHSRLSHGLADPVSPTPARRNNDASRISDYLPSSPTDAMRARRFAAGPSSRVSHERPSRTPDRPLKRRKLSPTVTPNTTPDSSVRRSSPLVTPSPEDRRESQRSSAIPKPTRWEFASVEVQSSIGSRRQASTTSSYTPQPSPSKYKLQEEQLLSPEVPSPATASRAYARAPAVDDDDDYDAWEVPMATDDDVVPDSQPEDEKGDEDSLVPSFMKAPLDATQRANDTGDADDDFDDFEAPTRNAIGGRSERRSPLRMQTAPASFNHDPDSISEEARVPMRRARTKSVLQLEELRDICEALEEGGSQLDVDQMLTATRYTSRMGAIMSEKLSKKLSGGGSPTGSARSHGHSTRSKK</sequence>
<dbReference type="SUPFAM" id="SSF48371">
    <property type="entry name" value="ARM repeat"/>
    <property type="match status" value="1"/>
</dbReference>
<evidence type="ECO:0008006" key="4">
    <source>
        <dbReference type="Google" id="ProtNLM"/>
    </source>
</evidence>
<feature type="compositionally biased region" description="Polar residues" evidence="1">
    <location>
        <begin position="1038"/>
        <end position="1061"/>
    </location>
</feature>
<name>A0A5C3PTG7_9APHY</name>
<protein>
    <recommendedName>
        <fullName evidence="4">Telomere-associated protein Rif1 N-terminal domain-containing protein</fullName>
    </recommendedName>
</protein>
<organism evidence="2 3">
    <name type="scientific">Polyporus arcularius HHB13444</name>
    <dbReference type="NCBI Taxonomy" id="1314778"/>
    <lineage>
        <taxon>Eukaryota</taxon>
        <taxon>Fungi</taxon>
        <taxon>Dikarya</taxon>
        <taxon>Basidiomycota</taxon>
        <taxon>Agaricomycotina</taxon>
        <taxon>Agaricomycetes</taxon>
        <taxon>Polyporales</taxon>
        <taxon>Polyporaceae</taxon>
        <taxon>Polyporus</taxon>
    </lineage>
</organism>
<evidence type="ECO:0000313" key="2">
    <source>
        <dbReference type="EMBL" id="TFK93094.1"/>
    </source>
</evidence>
<feature type="region of interest" description="Disordered" evidence="1">
    <location>
        <begin position="1389"/>
        <end position="1415"/>
    </location>
</feature>
<keyword evidence="3" id="KW-1185">Reference proteome</keyword>
<feature type="compositionally biased region" description="Polar residues" evidence="1">
    <location>
        <begin position="1180"/>
        <end position="1191"/>
    </location>
</feature>